<organism evidence="3 4">
    <name type="scientific">Pleomassaria siparia CBS 279.74</name>
    <dbReference type="NCBI Taxonomy" id="1314801"/>
    <lineage>
        <taxon>Eukaryota</taxon>
        <taxon>Fungi</taxon>
        <taxon>Dikarya</taxon>
        <taxon>Ascomycota</taxon>
        <taxon>Pezizomycotina</taxon>
        <taxon>Dothideomycetes</taxon>
        <taxon>Pleosporomycetidae</taxon>
        <taxon>Pleosporales</taxon>
        <taxon>Pleomassariaceae</taxon>
        <taxon>Pleomassaria</taxon>
    </lineage>
</organism>
<accession>A0A6G1KLR4</accession>
<dbReference type="Proteomes" id="UP000799428">
    <property type="component" value="Unassembled WGS sequence"/>
</dbReference>
<dbReference type="AlphaFoldDB" id="A0A6G1KLR4"/>
<feature type="compositionally biased region" description="Polar residues" evidence="1">
    <location>
        <begin position="23"/>
        <end position="43"/>
    </location>
</feature>
<feature type="compositionally biased region" description="Polar residues" evidence="1">
    <location>
        <begin position="154"/>
        <end position="165"/>
    </location>
</feature>
<feature type="region of interest" description="Disordered" evidence="1">
    <location>
        <begin position="205"/>
        <end position="225"/>
    </location>
</feature>
<feature type="transmembrane region" description="Helical" evidence="2">
    <location>
        <begin position="483"/>
        <end position="505"/>
    </location>
</feature>
<feature type="compositionally biased region" description="Polar residues" evidence="1">
    <location>
        <begin position="133"/>
        <end position="143"/>
    </location>
</feature>
<feature type="region of interest" description="Disordered" evidence="1">
    <location>
        <begin position="263"/>
        <end position="282"/>
    </location>
</feature>
<keyword evidence="2" id="KW-1133">Transmembrane helix</keyword>
<feature type="region of interest" description="Disordered" evidence="1">
    <location>
        <begin position="133"/>
        <end position="192"/>
    </location>
</feature>
<feature type="transmembrane region" description="Helical" evidence="2">
    <location>
        <begin position="517"/>
        <end position="538"/>
    </location>
</feature>
<sequence>MSTHRKSTHGKSPHLSLGVYSSGHRNTQELTPSNIRGTPSPNSLDRRPLHTTPCPPSKQNGDEITSLERVRKRNSLQSPKAVSSWTSPVTADGFYLQSQAPSIIQSLPSSTLGNRSSFGNLPNLPLALSPSIESQCPPKTSGSRHIPGKLPSSPLISTHAKNTPPFSRRDRPCRTPSRRMLGSLDPGTSIGSPADIWEEAGSDAGSLKENDNYETRSLPGGMKEGSLRRDINRLIWKGKEAKHVSSPPIDYVANAESRRRSLQIPWSSNSEDSSPLDPLNHTQSRYLRPDLALLSRLPSHSDFESNFMRRLPSNGSMRPRSTYTQDSIFGEAFVTRGSLGRGAELSDAQDGETCVTSFADITGQATVLSVGEDGAVLLKNGEAKATLQSATKVQAKKTKDSKSQDNTLRTANVGATLEEVLAEPKAKLSLMAVSTVYSQEPVAALNKSSPTVVTSFDTEDPTSNPPGAEFFPQTPIQTDDALLAGYVYTILPLLFTINPATAFALKHVHEEDSFELLIQMLKGFIIGVVAGFVIHAAWRGLKRLPEDLLFCLMWVFGLLVRFLKGTINTAVQGFRSGGGGKGKGKKVLSPDLTLSPSLPLTTKGHQKDWNFPHPDLSTLFLPPQPGKMTNLSNNPNLSAEALKPTKRKGFPFLKLSTNTSRKNPIKPKFDKVGLYPSDRVRLVPGDADEQLEVEEHYLEDVTQTWEQDFGKDEQQHGSIDNNLAHGHRVGGDAVGDCRLGASQHQADCKYFNLDDFEDNDLQHDYKITDRHSHHLEDERDPEFYRNMERTEQVAFAVQQGESSAPDGHEICRAYMNFKIKEAIEGPEMRCHPVTTRRRAVVPPKTLRVGPVTITDPDLAMVARRGMFFVYMAMLLWVYELACQELGWRDNNNIDILVGPVEKGFEVFITMAEYAAIRIGTLLGPLVAAGIREVLDEDIDDDGA</sequence>
<proteinExistence type="predicted"/>
<feature type="region of interest" description="Disordered" evidence="1">
    <location>
        <begin position="1"/>
        <end position="87"/>
    </location>
</feature>
<evidence type="ECO:0000313" key="4">
    <source>
        <dbReference type="Proteomes" id="UP000799428"/>
    </source>
</evidence>
<keyword evidence="2" id="KW-0812">Transmembrane</keyword>
<feature type="compositionally biased region" description="Basic residues" evidence="1">
    <location>
        <begin position="1"/>
        <end position="12"/>
    </location>
</feature>
<keyword evidence="4" id="KW-1185">Reference proteome</keyword>
<feature type="compositionally biased region" description="Polar residues" evidence="1">
    <location>
        <begin position="75"/>
        <end position="87"/>
    </location>
</feature>
<evidence type="ECO:0000313" key="3">
    <source>
        <dbReference type="EMBL" id="KAF2713779.1"/>
    </source>
</evidence>
<name>A0A6G1KLR4_9PLEO</name>
<protein>
    <submittedName>
        <fullName evidence="3">Uncharacterized protein</fullName>
    </submittedName>
</protein>
<keyword evidence="2" id="KW-0472">Membrane</keyword>
<gene>
    <name evidence="3" type="ORF">K504DRAFT_530708</name>
</gene>
<dbReference type="EMBL" id="MU005765">
    <property type="protein sequence ID" value="KAF2713779.1"/>
    <property type="molecule type" value="Genomic_DNA"/>
</dbReference>
<reference evidence="3" key="1">
    <citation type="journal article" date="2020" name="Stud. Mycol.">
        <title>101 Dothideomycetes genomes: a test case for predicting lifestyles and emergence of pathogens.</title>
        <authorList>
            <person name="Haridas S."/>
            <person name="Albert R."/>
            <person name="Binder M."/>
            <person name="Bloem J."/>
            <person name="Labutti K."/>
            <person name="Salamov A."/>
            <person name="Andreopoulos B."/>
            <person name="Baker S."/>
            <person name="Barry K."/>
            <person name="Bills G."/>
            <person name="Bluhm B."/>
            <person name="Cannon C."/>
            <person name="Castanera R."/>
            <person name="Culley D."/>
            <person name="Daum C."/>
            <person name="Ezra D."/>
            <person name="Gonzalez J."/>
            <person name="Henrissat B."/>
            <person name="Kuo A."/>
            <person name="Liang C."/>
            <person name="Lipzen A."/>
            <person name="Lutzoni F."/>
            <person name="Magnuson J."/>
            <person name="Mondo S."/>
            <person name="Nolan M."/>
            <person name="Ohm R."/>
            <person name="Pangilinan J."/>
            <person name="Park H.-J."/>
            <person name="Ramirez L."/>
            <person name="Alfaro M."/>
            <person name="Sun H."/>
            <person name="Tritt A."/>
            <person name="Yoshinaga Y."/>
            <person name="Zwiers L.-H."/>
            <person name="Turgeon B."/>
            <person name="Goodwin S."/>
            <person name="Spatafora J."/>
            <person name="Crous P."/>
            <person name="Grigoriev I."/>
        </authorList>
    </citation>
    <scope>NUCLEOTIDE SEQUENCE</scope>
    <source>
        <strain evidence="3">CBS 279.74</strain>
    </source>
</reference>
<evidence type="ECO:0000256" key="1">
    <source>
        <dbReference type="SAM" id="MobiDB-lite"/>
    </source>
</evidence>
<evidence type="ECO:0000256" key="2">
    <source>
        <dbReference type="SAM" id="Phobius"/>
    </source>
</evidence>
<feature type="compositionally biased region" description="Polar residues" evidence="1">
    <location>
        <begin position="264"/>
        <end position="273"/>
    </location>
</feature>